<accession>A0A518K2K7</accession>
<sequence precursor="true">MRHFTRLALAAALLTVAPRATAQDAEVTWTASPWFAERVANLAEDPDIRVHVNEPTNNDGQGGADGRPTRLLVFALPNGNTLEETLGCAPAEGRHWRHGIQHIAAQTRMLRSMLPEERIVLIAVEAKGLTWPNWRATHEGANAIIAEKLAAWRERFGGRPSKSALSKVTLACHSGGGSFLWGVIEGNDALPDWLDRIVYLDANYSFDAKLHDEKLRAWLDAPGDEHRLVVIAYDDREITIDGKKIVGDDGGTFRATERMHRAFSAAKPLVTAVEEPWTRTVGWAGRFRSEVHANPENKILHTRLVGEMNGLVHAQLIGQTPEDWPGLTPPALYEEWIQPEPY</sequence>
<dbReference type="RefSeq" id="WP_145105627.1">
    <property type="nucleotide sequence ID" value="NZ_CP036349.1"/>
</dbReference>
<dbReference type="KEGG" id="bmei:Spa11_02160"/>
<evidence type="ECO:0008006" key="4">
    <source>
        <dbReference type="Google" id="ProtNLM"/>
    </source>
</evidence>
<evidence type="ECO:0000313" key="3">
    <source>
        <dbReference type="Proteomes" id="UP000316426"/>
    </source>
</evidence>
<protein>
    <recommendedName>
        <fullName evidence="4">Alpha/beta hydrolase family protein</fullName>
    </recommendedName>
</protein>
<evidence type="ECO:0000256" key="1">
    <source>
        <dbReference type="SAM" id="SignalP"/>
    </source>
</evidence>
<feature type="chain" id="PRO_5021819065" description="Alpha/beta hydrolase family protein" evidence="1">
    <location>
        <begin position="23"/>
        <end position="342"/>
    </location>
</feature>
<feature type="signal peptide" evidence="1">
    <location>
        <begin position="1"/>
        <end position="22"/>
    </location>
</feature>
<organism evidence="2 3">
    <name type="scientific">Botrimarina mediterranea</name>
    <dbReference type="NCBI Taxonomy" id="2528022"/>
    <lineage>
        <taxon>Bacteria</taxon>
        <taxon>Pseudomonadati</taxon>
        <taxon>Planctomycetota</taxon>
        <taxon>Planctomycetia</taxon>
        <taxon>Pirellulales</taxon>
        <taxon>Lacipirellulaceae</taxon>
        <taxon>Botrimarina</taxon>
    </lineage>
</organism>
<reference evidence="2 3" key="1">
    <citation type="submission" date="2019-02" db="EMBL/GenBank/DDBJ databases">
        <title>Deep-cultivation of Planctomycetes and their phenomic and genomic characterization uncovers novel biology.</title>
        <authorList>
            <person name="Wiegand S."/>
            <person name="Jogler M."/>
            <person name="Boedeker C."/>
            <person name="Pinto D."/>
            <person name="Vollmers J."/>
            <person name="Rivas-Marin E."/>
            <person name="Kohn T."/>
            <person name="Peeters S.H."/>
            <person name="Heuer A."/>
            <person name="Rast P."/>
            <person name="Oberbeckmann S."/>
            <person name="Bunk B."/>
            <person name="Jeske O."/>
            <person name="Meyerdierks A."/>
            <person name="Storesund J.E."/>
            <person name="Kallscheuer N."/>
            <person name="Luecker S."/>
            <person name="Lage O.M."/>
            <person name="Pohl T."/>
            <person name="Merkel B.J."/>
            <person name="Hornburger P."/>
            <person name="Mueller R.-W."/>
            <person name="Bruemmer F."/>
            <person name="Labrenz M."/>
            <person name="Spormann A.M."/>
            <person name="Op den Camp H."/>
            <person name="Overmann J."/>
            <person name="Amann R."/>
            <person name="Jetten M.S.M."/>
            <person name="Mascher T."/>
            <person name="Medema M.H."/>
            <person name="Devos D.P."/>
            <person name="Kaster A.-K."/>
            <person name="Ovreas L."/>
            <person name="Rohde M."/>
            <person name="Galperin M.Y."/>
            <person name="Jogler C."/>
        </authorList>
    </citation>
    <scope>NUCLEOTIDE SEQUENCE [LARGE SCALE GENOMIC DNA]</scope>
    <source>
        <strain evidence="2 3">Spa11</strain>
    </source>
</reference>
<keyword evidence="1" id="KW-0732">Signal</keyword>
<dbReference type="AlphaFoldDB" id="A0A518K2K7"/>
<proteinExistence type="predicted"/>
<name>A0A518K2K7_9BACT</name>
<dbReference type="EMBL" id="CP036349">
    <property type="protein sequence ID" value="QDV72046.1"/>
    <property type="molecule type" value="Genomic_DNA"/>
</dbReference>
<keyword evidence="3" id="KW-1185">Reference proteome</keyword>
<dbReference type="Proteomes" id="UP000316426">
    <property type="component" value="Chromosome"/>
</dbReference>
<evidence type="ECO:0000313" key="2">
    <source>
        <dbReference type="EMBL" id="QDV72046.1"/>
    </source>
</evidence>
<gene>
    <name evidence="2" type="ORF">Spa11_02160</name>
</gene>